<evidence type="ECO:0000259" key="7">
    <source>
        <dbReference type="PROSITE" id="PS50949"/>
    </source>
</evidence>
<evidence type="ECO:0000256" key="2">
    <source>
        <dbReference type="ARBA" id="ARBA00022898"/>
    </source>
</evidence>
<comment type="similarity">
    <text evidence="1">In the C-terminal section; belongs to the class-I pyridoxal-phosphate-dependent aminotransferase family.</text>
</comment>
<dbReference type="PANTHER" id="PTHR46577">
    <property type="entry name" value="HTH-TYPE TRANSCRIPTIONAL REGULATORY PROTEIN GABR"/>
    <property type="match status" value="1"/>
</dbReference>
<evidence type="ECO:0000256" key="6">
    <source>
        <dbReference type="SAM" id="MobiDB-lite"/>
    </source>
</evidence>
<dbReference type="InterPro" id="IPR004839">
    <property type="entry name" value="Aminotransferase_I/II_large"/>
</dbReference>
<accession>A0A9X1Y5G3</accession>
<dbReference type="Gene3D" id="3.40.640.10">
    <property type="entry name" value="Type I PLP-dependent aspartate aminotransferase-like (Major domain)"/>
    <property type="match status" value="1"/>
</dbReference>
<dbReference type="RefSeq" id="WP_248666440.1">
    <property type="nucleotide sequence ID" value="NZ_JALPRX010000029.1"/>
</dbReference>
<dbReference type="InterPro" id="IPR000524">
    <property type="entry name" value="Tscrpt_reg_HTH_GntR"/>
</dbReference>
<dbReference type="PROSITE" id="PS50949">
    <property type="entry name" value="HTH_GNTR"/>
    <property type="match status" value="1"/>
</dbReference>
<evidence type="ECO:0000256" key="4">
    <source>
        <dbReference type="ARBA" id="ARBA00023125"/>
    </source>
</evidence>
<dbReference type="Proteomes" id="UP001139516">
    <property type="component" value="Unassembled WGS sequence"/>
</dbReference>
<dbReference type="Pfam" id="PF00155">
    <property type="entry name" value="Aminotran_1_2"/>
    <property type="match status" value="1"/>
</dbReference>
<dbReference type="InterPro" id="IPR015421">
    <property type="entry name" value="PyrdxlP-dep_Trfase_major"/>
</dbReference>
<dbReference type="GO" id="GO:0008483">
    <property type="term" value="F:transaminase activity"/>
    <property type="evidence" value="ECO:0007669"/>
    <property type="project" value="UniProtKB-KW"/>
</dbReference>
<keyword evidence="8" id="KW-0032">Aminotransferase</keyword>
<evidence type="ECO:0000256" key="5">
    <source>
        <dbReference type="ARBA" id="ARBA00023163"/>
    </source>
</evidence>
<gene>
    <name evidence="8" type="ORF">M0638_07975</name>
</gene>
<keyword evidence="4" id="KW-0238">DNA-binding</keyword>
<evidence type="ECO:0000256" key="1">
    <source>
        <dbReference type="ARBA" id="ARBA00005384"/>
    </source>
</evidence>
<dbReference type="InterPro" id="IPR036388">
    <property type="entry name" value="WH-like_DNA-bd_sf"/>
</dbReference>
<dbReference type="GO" id="GO:0030170">
    <property type="term" value="F:pyridoxal phosphate binding"/>
    <property type="evidence" value="ECO:0007669"/>
    <property type="project" value="InterPro"/>
</dbReference>
<dbReference type="PANTHER" id="PTHR46577:SF1">
    <property type="entry name" value="HTH-TYPE TRANSCRIPTIONAL REGULATORY PROTEIN GABR"/>
    <property type="match status" value="1"/>
</dbReference>
<dbReference type="PRINTS" id="PR00035">
    <property type="entry name" value="HTHGNTR"/>
</dbReference>
<organism evidence="8 9">
    <name type="scientific">Roseomonas acroporae</name>
    <dbReference type="NCBI Taxonomy" id="2937791"/>
    <lineage>
        <taxon>Bacteria</taxon>
        <taxon>Pseudomonadati</taxon>
        <taxon>Pseudomonadota</taxon>
        <taxon>Alphaproteobacteria</taxon>
        <taxon>Acetobacterales</taxon>
        <taxon>Roseomonadaceae</taxon>
        <taxon>Roseomonas</taxon>
    </lineage>
</organism>
<dbReference type="InterPro" id="IPR051446">
    <property type="entry name" value="HTH_trans_reg/aminotransferase"/>
</dbReference>
<dbReference type="SUPFAM" id="SSF53383">
    <property type="entry name" value="PLP-dependent transferases"/>
    <property type="match status" value="1"/>
</dbReference>
<evidence type="ECO:0000256" key="3">
    <source>
        <dbReference type="ARBA" id="ARBA00023015"/>
    </source>
</evidence>
<protein>
    <submittedName>
        <fullName evidence="8">PLP-dependent aminotransferase family protein</fullName>
    </submittedName>
</protein>
<dbReference type="Gene3D" id="1.10.10.10">
    <property type="entry name" value="Winged helix-like DNA-binding domain superfamily/Winged helix DNA-binding domain"/>
    <property type="match status" value="1"/>
</dbReference>
<feature type="compositionally biased region" description="Low complexity" evidence="6">
    <location>
        <begin position="87"/>
        <end position="104"/>
    </location>
</feature>
<keyword evidence="8" id="KW-0808">Transferase</keyword>
<comment type="caution">
    <text evidence="8">The sequence shown here is derived from an EMBL/GenBank/DDBJ whole genome shotgun (WGS) entry which is preliminary data.</text>
</comment>
<proteinExistence type="inferred from homology"/>
<dbReference type="GO" id="GO:0003677">
    <property type="term" value="F:DNA binding"/>
    <property type="evidence" value="ECO:0007669"/>
    <property type="project" value="UniProtKB-KW"/>
</dbReference>
<dbReference type="CDD" id="cd07377">
    <property type="entry name" value="WHTH_GntR"/>
    <property type="match status" value="1"/>
</dbReference>
<feature type="region of interest" description="Disordered" evidence="6">
    <location>
        <begin position="87"/>
        <end position="117"/>
    </location>
</feature>
<sequence length="506" mass="54024">MASAEAEQRLYRALYERFRASILGGELPAGARLPSTRHVAAEAGVSRNTVLMAYEQLVAEGYVVPRTGRGTFVADFLPQRRPAAASARSVAGSAARSPVRSPAGPVGPVPPGDAPPPSLSAYGRRLLAVERPADPAESFRHDFRYGLPALSDLPRKTWTRAWNRVAARHDLGSLGYGPPEGLPALRQGLVAYLKRLRAVSCGPESLIVVNGARQALDLIGRALIDPGDLVALEEPHYPGAREGFQVLGASLVAIPVDAEGIEVGRLAALARPPKLVFVTPSHQLPLGVVMPVSRRLALLDWAARTGALIVEDDYNSEFRYAGRPIEALQALDRDGRVIYVGTLSKTLYPALRLGYVAAAPPLARLLAQAKYLADRHTPTAPQSVLAEFIRSGQFDRHLRRARLLSAARRDALLGALRTEFGEAVTIQGAEAGLHLVAWFRGLAADRADALVAQAARRGVGLSSLSRYYLGQAPCAGVILGYANQDPPAIRAGIAALRAAMAPELAR</sequence>
<dbReference type="Pfam" id="PF00392">
    <property type="entry name" value="GntR"/>
    <property type="match status" value="1"/>
</dbReference>
<evidence type="ECO:0000313" key="8">
    <source>
        <dbReference type="EMBL" id="MCK8784314.1"/>
    </source>
</evidence>
<feature type="domain" description="HTH gntR-type" evidence="7">
    <location>
        <begin position="8"/>
        <end position="76"/>
    </location>
</feature>
<keyword evidence="5" id="KW-0804">Transcription</keyword>
<dbReference type="AlphaFoldDB" id="A0A9X1Y5G3"/>
<keyword evidence="2" id="KW-0663">Pyridoxal phosphate</keyword>
<dbReference type="GO" id="GO:0003700">
    <property type="term" value="F:DNA-binding transcription factor activity"/>
    <property type="evidence" value="ECO:0007669"/>
    <property type="project" value="InterPro"/>
</dbReference>
<dbReference type="EMBL" id="JALPRX010000029">
    <property type="protein sequence ID" value="MCK8784314.1"/>
    <property type="molecule type" value="Genomic_DNA"/>
</dbReference>
<dbReference type="SUPFAM" id="SSF46785">
    <property type="entry name" value="Winged helix' DNA-binding domain"/>
    <property type="match status" value="1"/>
</dbReference>
<name>A0A9X1Y5G3_9PROT</name>
<evidence type="ECO:0000313" key="9">
    <source>
        <dbReference type="Proteomes" id="UP001139516"/>
    </source>
</evidence>
<dbReference type="SMART" id="SM00345">
    <property type="entry name" value="HTH_GNTR"/>
    <property type="match status" value="1"/>
</dbReference>
<keyword evidence="3" id="KW-0805">Transcription regulation</keyword>
<dbReference type="InterPro" id="IPR036390">
    <property type="entry name" value="WH_DNA-bd_sf"/>
</dbReference>
<reference evidence="8" key="1">
    <citation type="submission" date="2022-04" db="EMBL/GenBank/DDBJ databases">
        <title>Roseomonas acroporae sp. nov., isolated from coral Acropora digitifera.</title>
        <authorList>
            <person name="Sun H."/>
        </authorList>
    </citation>
    <scope>NUCLEOTIDE SEQUENCE</scope>
    <source>
        <strain evidence="8">NAR14</strain>
    </source>
</reference>
<feature type="compositionally biased region" description="Pro residues" evidence="6">
    <location>
        <begin position="105"/>
        <end position="117"/>
    </location>
</feature>
<keyword evidence="9" id="KW-1185">Reference proteome</keyword>
<dbReference type="InterPro" id="IPR015424">
    <property type="entry name" value="PyrdxlP-dep_Trfase"/>
</dbReference>
<dbReference type="CDD" id="cd00609">
    <property type="entry name" value="AAT_like"/>
    <property type="match status" value="1"/>
</dbReference>